<name>A0A848B0Z4_9BACT</name>
<dbReference type="Proteomes" id="UP000576225">
    <property type="component" value="Unassembled WGS sequence"/>
</dbReference>
<evidence type="ECO:0000313" key="2">
    <source>
        <dbReference type="EMBL" id="NMD89208.1"/>
    </source>
</evidence>
<dbReference type="Gene3D" id="3.40.50.10490">
    <property type="entry name" value="Glucose-6-phosphate isomerase like protein, domain 1"/>
    <property type="match status" value="1"/>
</dbReference>
<dbReference type="Pfam" id="PF13580">
    <property type="entry name" value="SIS_2"/>
    <property type="match status" value="1"/>
</dbReference>
<reference evidence="2 3" key="1">
    <citation type="submission" date="2020-04" db="EMBL/GenBank/DDBJ databases">
        <authorList>
            <person name="Hitch T.C.A."/>
            <person name="Wylensek D."/>
            <person name="Clavel T."/>
        </authorList>
    </citation>
    <scope>NUCLEOTIDE SEQUENCE [LARGE SCALE GENOMIC DNA]</scope>
    <source>
        <strain evidence="2 3">COR2-253-APC-1A</strain>
    </source>
</reference>
<protein>
    <submittedName>
        <fullName evidence="2">Sugar isomerase domain-containing protein</fullName>
    </submittedName>
</protein>
<evidence type="ECO:0000313" key="3">
    <source>
        <dbReference type="Proteomes" id="UP000576225"/>
    </source>
</evidence>
<dbReference type="GO" id="GO:0097367">
    <property type="term" value="F:carbohydrate derivative binding"/>
    <property type="evidence" value="ECO:0007669"/>
    <property type="project" value="InterPro"/>
</dbReference>
<comment type="caution">
    <text evidence="2">The sequence shown here is derived from an EMBL/GenBank/DDBJ whole genome shotgun (WGS) entry which is preliminary data.</text>
</comment>
<evidence type="ECO:0000259" key="1">
    <source>
        <dbReference type="Pfam" id="PF13580"/>
    </source>
</evidence>
<dbReference type="InterPro" id="IPR001347">
    <property type="entry name" value="SIS_dom"/>
</dbReference>
<dbReference type="GO" id="GO:0016853">
    <property type="term" value="F:isomerase activity"/>
    <property type="evidence" value="ECO:0007669"/>
    <property type="project" value="UniProtKB-KW"/>
</dbReference>
<sequence length="252" mass="27592">MTEFNDFGYVEKAFANIREVVAKQGKNIHRAASLMADAIAADKLIHVYAGGGHTTLAMGEMFFRAGGLANINPLMETALSVFNQALKYLELERTVNFGSSIIKYYDIQKDDLVIIFHNIGINPATIDAAAEIKKRGGRIIAVASSYWQSEMPPDHFIRHPNGKNLFDYADVAIDDYNPVGDAVVNVPGLDTPIAPVSNVVDFTIAHLLEIETVRLCVERGITPPVWSSANAPGGDEKNAAYLKKYKPLIKSL</sequence>
<organism evidence="2 3">
    <name type="scientific">Victivallis vadensis</name>
    <dbReference type="NCBI Taxonomy" id="172901"/>
    <lineage>
        <taxon>Bacteria</taxon>
        <taxon>Pseudomonadati</taxon>
        <taxon>Lentisphaerota</taxon>
        <taxon>Lentisphaeria</taxon>
        <taxon>Victivallales</taxon>
        <taxon>Victivallaceae</taxon>
        <taxon>Victivallis</taxon>
    </lineage>
</organism>
<gene>
    <name evidence="2" type="ORF">HF882_21715</name>
</gene>
<dbReference type="EMBL" id="JABAEW010000087">
    <property type="protein sequence ID" value="NMD89208.1"/>
    <property type="molecule type" value="Genomic_DNA"/>
</dbReference>
<dbReference type="NCBIfam" id="NF002805">
    <property type="entry name" value="PRK02947.1"/>
    <property type="match status" value="1"/>
</dbReference>
<dbReference type="GO" id="GO:1901135">
    <property type="term" value="P:carbohydrate derivative metabolic process"/>
    <property type="evidence" value="ECO:0007669"/>
    <property type="project" value="InterPro"/>
</dbReference>
<keyword evidence="2" id="KW-0413">Isomerase</keyword>
<dbReference type="AlphaFoldDB" id="A0A848B0Z4"/>
<dbReference type="InterPro" id="IPR046348">
    <property type="entry name" value="SIS_dom_sf"/>
</dbReference>
<accession>A0A848B0Z4</accession>
<dbReference type="RefSeq" id="WP_168964125.1">
    <property type="nucleotide sequence ID" value="NZ_JABAEW010000087.1"/>
</dbReference>
<feature type="domain" description="SIS" evidence="1">
    <location>
        <begin position="9"/>
        <end position="144"/>
    </location>
</feature>
<proteinExistence type="predicted"/>
<dbReference type="SUPFAM" id="SSF53697">
    <property type="entry name" value="SIS domain"/>
    <property type="match status" value="1"/>
</dbReference>